<evidence type="ECO:0000313" key="14">
    <source>
        <dbReference type="EMBL" id="NGZ73793.1"/>
    </source>
</evidence>
<dbReference type="Pfam" id="PF00672">
    <property type="entry name" value="HAMP"/>
    <property type="match status" value="1"/>
</dbReference>
<evidence type="ECO:0000256" key="3">
    <source>
        <dbReference type="ARBA" id="ARBA00022481"/>
    </source>
</evidence>
<feature type="transmembrane region" description="Helical" evidence="11">
    <location>
        <begin position="7"/>
        <end position="27"/>
    </location>
</feature>
<evidence type="ECO:0000256" key="2">
    <source>
        <dbReference type="ARBA" id="ARBA00022475"/>
    </source>
</evidence>
<organism evidence="14 15">
    <name type="scientific">Saccharibacillus alkalitolerans</name>
    <dbReference type="NCBI Taxonomy" id="2705290"/>
    <lineage>
        <taxon>Bacteria</taxon>
        <taxon>Bacillati</taxon>
        <taxon>Bacillota</taxon>
        <taxon>Bacilli</taxon>
        <taxon>Bacillales</taxon>
        <taxon>Paenibacillaceae</taxon>
        <taxon>Saccharibacillus</taxon>
    </lineage>
</organism>
<name>A0ABX0EYH1_9BACL</name>
<evidence type="ECO:0000256" key="7">
    <source>
        <dbReference type="ARBA" id="ARBA00023136"/>
    </source>
</evidence>
<keyword evidence="6 11" id="KW-1133">Transmembrane helix</keyword>
<dbReference type="InterPro" id="IPR004089">
    <property type="entry name" value="MCPsignal_dom"/>
</dbReference>
<gene>
    <name evidence="14" type="ORF">GYN08_00580</name>
</gene>
<dbReference type="PROSITE" id="PS50885">
    <property type="entry name" value="HAMP"/>
    <property type="match status" value="1"/>
</dbReference>
<keyword evidence="7 11" id="KW-0472">Membrane</keyword>
<dbReference type="SUPFAM" id="SSF103190">
    <property type="entry name" value="Sensory domain-like"/>
    <property type="match status" value="1"/>
</dbReference>
<keyword evidence="15" id="KW-1185">Reference proteome</keyword>
<comment type="subcellular location">
    <subcellularLocation>
        <location evidence="1">Cell membrane</location>
        <topology evidence="1">Multi-pass membrane protein</topology>
    </subcellularLocation>
</comment>
<dbReference type="Pfam" id="PF02743">
    <property type="entry name" value="dCache_1"/>
    <property type="match status" value="1"/>
</dbReference>
<dbReference type="InterPro" id="IPR029151">
    <property type="entry name" value="Sensor-like_sf"/>
</dbReference>
<dbReference type="SMART" id="SM00283">
    <property type="entry name" value="MA"/>
    <property type="match status" value="1"/>
</dbReference>
<evidence type="ECO:0000256" key="5">
    <source>
        <dbReference type="ARBA" id="ARBA00022692"/>
    </source>
</evidence>
<feature type="transmembrane region" description="Helical" evidence="11">
    <location>
        <begin position="282"/>
        <end position="304"/>
    </location>
</feature>
<dbReference type="Gene3D" id="1.10.287.950">
    <property type="entry name" value="Methyl-accepting chemotaxis protein"/>
    <property type="match status" value="1"/>
</dbReference>
<dbReference type="EMBL" id="JAAFGS010000001">
    <property type="protein sequence ID" value="NGZ73793.1"/>
    <property type="molecule type" value="Genomic_DNA"/>
</dbReference>
<dbReference type="Pfam" id="PF00015">
    <property type="entry name" value="MCPsignal"/>
    <property type="match status" value="1"/>
</dbReference>
<evidence type="ECO:0000256" key="11">
    <source>
        <dbReference type="SAM" id="Phobius"/>
    </source>
</evidence>
<dbReference type="SUPFAM" id="SSF58104">
    <property type="entry name" value="Methyl-accepting chemotaxis protein (MCP) signaling domain"/>
    <property type="match status" value="1"/>
</dbReference>
<accession>A0ABX0EYH1</accession>
<keyword evidence="8 10" id="KW-0807">Transducer</keyword>
<keyword evidence="2" id="KW-1003">Cell membrane</keyword>
<evidence type="ECO:0000313" key="15">
    <source>
        <dbReference type="Proteomes" id="UP000800303"/>
    </source>
</evidence>
<evidence type="ECO:0000256" key="1">
    <source>
        <dbReference type="ARBA" id="ARBA00004651"/>
    </source>
</evidence>
<dbReference type="RefSeq" id="WP_166271503.1">
    <property type="nucleotide sequence ID" value="NZ_JAAFGS010000001.1"/>
</dbReference>
<keyword evidence="3" id="KW-0488">Methylation</keyword>
<comment type="similarity">
    <text evidence="9">Belongs to the methyl-accepting chemotaxis (MCP) protein family.</text>
</comment>
<dbReference type="Gene3D" id="6.10.340.10">
    <property type="match status" value="1"/>
</dbReference>
<dbReference type="CDD" id="cd18773">
    <property type="entry name" value="PDC1_HK_sensor"/>
    <property type="match status" value="1"/>
</dbReference>
<dbReference type="CDD" id="cd11386">
    <property type="entry name" value="MCP_signal"/>
    <property type="match status" value="1"/>
</dbReference>
<evidence type="ECO:0000259" key="12">
    <source>
        <dbReference type="PROSITE" id="PS50111"/>
    </source>
</evidence>
<protein>
    <submittedName>
        <fullName evidence="14">Methyl-accepting chemotaxis protein</fullName>
    </submittedName>
</protein>
<feature type="domain" description="HAMP" evidence="13">
    <location>
        <begin position="301"/>
        <end position="353"/>
    </location>
</feature>
<proteinExistence type="inferred from homology"/>
<dbReference type="PANTHER" id="PTHR32089:SF114">
    <property type="entry name" value="METHYL-ACCEPTING CHEMOTAXIS PROTEIN MCPB"/>
    <property type="match status" value="1"/>
</dbReference>
<dbReference type="CDD" id="cd06225">
    <property type="entry name" value="HAMP"/>
    <property type="match status" value="1"/>
</dbReference>
<evidence type="ECO:0000259" key="13">
    <source>
        <dbReference type="PROSITE" id="PS50885"/>
    </source>
</evidence>
<evidence type="ECO:0000256" key="4">
    <source>
        <dbReference type="ARBA" id="ARBA00022500"/>
    </source>
</evidence>
<dbReference type="InterPro" id="IPR004090">
    <property type="entry name" value="Chemotax_Me-accpt_rcpt"/>
</dbReference>
<evidence type="ECO:0000256" key="9">
    <source>
        <dbReference type="ARBA" id="ARBA00029447"/>
    </source>
</evidence>
<sequence>MSIRFRLIASFVAVLLIPSVLIGYFAYGEAARTVEDQVIRKADSSVELLNAAIEQFVQAKEQEVNLLANSVELGSVNAPSGQNLGISAQVSRELDLYKEAHPEAELAYIGTESGLYINSPSSMKNTADFDARTRPWYAAALEAKDKITVSPVYVSSASGNLVVTFSKATSDGRGVAAVDVALNQIEEIAKNVKIGEKGYVYILDGEKKYVYHPTQKAGSKAPDAYYYDQVYTADSGQFRYEYEGSQKQLVFATNELTGWKIAGTLYTSEFGEAASGVLNTTLIVIIVALFGGTAVAFPVIRSILVPLRSLNKTTAVIGSGDLTQKVEYTGSNELGQLGQSFNRMVDSLREVIVSVTDTTNQLAASSEELAASSEQTTRATEQIAGYAQDMAEGADAQSLQARSSSEAGRATASGVEEIAASAQAVYATAADTSVKSEEGGRSVGTAIEQMNSISDTVTSLSQVVQGLGQRSEQIGDIIRVIHDISSQTNLLALNAAIEAARAGEQGRGFAVVADEVRKLAEQSSQSTKQIEELIGGIQQDIEGVVRSVDSATREVGDGIGVITQTQAIFGEIRESVVLVTEQIQDVFDRSQAISQGTQTMMQAIDGISGVADEASAGTQTIAAAAQETLAAMEEISSSSTALSSMAEELQQTVGRFKV</sequence>
<evidence type="ECO:0000256" key="10">
    <source>
        <dbReference type="PROSITE-ProRule" id="PRU00284"/>
    </source>
</evidence>
<dbReference type="InterPro" id="IPR033479">
    <property type="entry name" value="dCache_1"/>
</dbReference>
<dbReference type="PRINTS" id="PR00260">
    <property type="entry name" value="CHEMTRNSDUCR"/>
</dbReference>
<dbReference type="Gene3D" id="3.30.450.20">
    <property type="entry name" value="PAS domain"/>
    <property type="match status" value="1"/>
</dbReference>
<dbReference type="SMART" id="SM00304">
    <property type="entry name" value="HAMP"/>
    <property type="match status" value="1"/>
</dbReference>
<keyword evidence="5 11" id="KW-0812">Transmembrane</keyword>
<feature type="domain" description="Methyl-accepting transducer" evidence="12">
    <location>
        <begin position="372"/>
        <end position="636"/>
    </location>
</feature>
<reference evidence="14 15" key="1">
    <citation type="submission" date="2020-01" db="EMBL/GenBank/DDBJ databases">
        <title>Polyphasic characterisation and genomic insights into a novel alkali tolerant bacterium VR-M41.</title>
        <authorList>
            <person name="Vemuluri V.R."/>
        </authorList>
    </citation>
    <scope>NUCLEOTIDE SEQUENCE [LARGE SCALE GENOMIC DNA]</scope>
    <source>
        <strain evidence="14 15">VR-M41</strain>
    </source>
</reference>
<evidence type="ECO:0000256" key="6">
    <source>
        <dbReference type="ARBA" id="ARBA00022989"/>
    </source>
</evidence>
<dbReference type="Proteomes" id="UP000800303">
    <property type="component" value="Unassembled WGS sequence"/>
</dbReference>
<dbReference type="PROSITE" id="PS50111">
    <property type="entry name" value="CHEMOTAXIS_TRANSDUC_2"/>
    <property type="match status" value="1"/>
</dbReference>
<dbReference type="CDD" id="cd12912">
    <property type="entry name" value="PDC2_MCP_like"/>
    <property type="match status" value="1"/>
</dbReference>
<keyword evidence="4" id="KW-0145">Chemotaxis</keyword>
<comment type="caution">
    <text evidence="14">The sequence shown here is derived from an EMBL/GenBank/DDBJ whole genome shotgun (WGS) entry which is preliminary data.</text>
</comment>
<dbReference type="InterPro" id="IPR003660">
    <property type="entry name" value="HAMP_dom"/>
</dbReference>
<dbReference type="PANTHER" id="PTHR32089">
    <property type="entry name" value="METHYL-ACCEPTING CHEMOTAXIS PROTEIN MCPB"/>
    <property type="match status" value="1"/>
</dbReference>
<evidence type="ECO:0000256" key="8">
    <source>
        <dbReference type="ARBA" id="ARBA00023224"/>
    </source>
</evidence>